<dbReference type="InterPro" id="IPR017452">
    <property type="entry name" value="GPCR_Rhodpsn_7TM"/>
</dbReference>
<evidence type="ECO:0000313" key="12">
    <source>
        <dbReference type="EMBL" id="KAJ6215739.1"/>
    </source>
</evidence>
<keyword evidence="8" id="KW-0807">Transducer</keyword>
<dbReference type="OMA" id="HIRSIMI"/>
<evidence type="ECO:0000256" key="7">
    <source>
        <dbReference type="ARBA" id="ARBA00023170"/>
    </source>
</evidence>
<sequence length="498" mass="57916">MIPTGEDVRNLSFGSMVHIWGHAPPIEIALKSTLVFMICLVGLISNLLVILIVLRQPKIRQHTVNIYIVNLAIADFLTTLFTPIDALVTNIFQNYELGPVMCKLEIFIKMMCILAGIFSVMAIAVQRFVTVRHPISTNTTRSPTHPRTLFIITGIWIISIMLAMPLSIWRTYQQRQWKDYLEKWCTDDPPKYSIYYWIIVISPLMYIPLIVMIIVYWLMIGNINRFIRKLKQTEYGHTTESATTTVTNLEILEHYHHHNETTNNNNNNNNNTHIVNRQMMSANMHIRSIMITIIIYCLITFFMWLPLQVLVYYRALKPKQIPMIYWYESVKFGAQMLCSINSAINPFVTFRKTFIQIYYQLRSRSRRKHLKQMKLIRNKLTFNEPCVHNNEINNDPEQPTGTVIPMQLLQVGSGKIESLNGKTNTATSHDVDEDRNKIDNVEQKEEEEEVEEVEEVKTCNDNDINNKTTPTSGSIYTHKLTKHVLMKYTPELFADNVP</sequence>
<keyword evidence="7" id="KW-0675">Receptor</keyword>
<feature type="transmembrane region" description="Helical" evidence="10">
    <location>
        <begin position="149"/>
        <end position="169"/>
    </location>
</feature>
<feature type="transmembrane region" description="Helical" evidence="10">
    <location>
        <begin position="34"/>
        <end position="54"/>
    </location>
</feature>
<evidence type="ECO:0000256" key="1">
    <source>
        <dbReference type="ARBA" id="ARBA00004141"/>
    </source>
</evidence>
<dbReference type="PANTHER" id="PTHR45695:SF9">
    <property type="entry name" value="LEUCOKININ RECEPTOR"/>
    <property type="match status" value="1"/>
</dbReference>
<evidence type="ECO:0000256" key="5">
    <source>
        <dbReference type="ARBA" id="ARBA00023040"/>
    </source>
</evidence>
<feature type="region of interest" description="Disordered" evidence="9">
    <location>
        <begin position="422"/>
        <end position="447"/>
    </location>
</feature>
<evidence type="ECO:0000256" key="3">
    <source>
        <dbReference type="ARBA" id="ARBA00022692"/>
    </source>
</evidence>
<evidence type="ECO:0000256" key="2">
    <source>
        <dbReference type="ARBA" id="ARBA00010663"/>
    </source>
</evidence>
<reference evidence="12" key="1">
    <citation type="submission" date="2022-12" db="EMBL/GenBank/DDBJ databases">
        <title>Genome assemblies of Blomia tropicalis.</title>
        <authorList>
            <person name="Cui Y."/>
        </authorList>
    </citation>
    <scope>NUCLEOTIDE SEQUENCE</scope>
    <source>
        <tissue evidence="12">Adult mites</tissue>
    </source>
</reference>
<dbReference type="SUPFAM" id="SSF81321">
    <property type="entry name" value="Family A G protein-coupled receptor-like"/>
    <property type="match status" value="1"/>
</dbReference>
<accession>A0A9Q0RIH6</accession>
<feature type="domain" description="G-protein coupled receptors family 1 profile" evidence="11">
    <location>
        <begin position="45"/>
        <end position="349"/>
    </location>
</feature>
<proteinExistence type="inferred from homology"/>
<evidence type="ECO:0000256" key="4">
    <source>
        <dbReference type="ARBA" id="ARBA00022989"/>
    </source>
</evidence>
<dbReference type="Gene3D" id="1.20.1070.10">
    <property type="entry name" value="Rhodopsin 7-helix transmembrane proteins"/>
    <property type="match status" value="1"/>
</dbReference>
<comment type="subcellular location">
    <subcellularLocation>
        <location evidence="1">Membrane</location>
        <topology evidence="1">Multi-pass membrane protein</topology>
    </subcellularLocation>
</comment>
<keyword evidence="13" id="KW-1185">Reference proteome</keyword>
<dbReference type="CDD" id="cd00637">
    <property type="entry name" value="7tm_classA_rhodopsin-like"/>
    <property type="match status" value="1"/>
</dbReference>
<dbReference type="PRINTS" id="PR00237">
    <property type="entry name" value="GPCRRHODOPSN"/>
</dbReference>
<evidence type="ECO:0000256" key="6">
    <source>
        <dbReference type="ARBA" id="ARBA00023136"/>
    </source>
</evidence>
<dbReference type="Proteomes" id="UP001142055">
    <property type="component" value="Chromosome 4"/>
</dbReference>
<dbReference type="Pfam" id="PF00001">
    <property type="entry name" value="7tm_1"/>
    <property type="match status" value="1"/>
</dbReference>
<keyword evidence="5" id="KW-0297">G-protein coupled receptor</keyword>
<organism evidence="12 13">
    <name type="scientific">Blomia tropicalis</name>
    <name type="common">Mite</name>
    <dbReference type="NCBI Taxonomy" id="40697"/>
    <lineage>
        <taxon>Eukaryota</taxon>
        <taxon>Metazoa</taxon>
        <taxon>Ecdysozoa</taxon>
        <taxon>Arthropoda</taxon>
        <taxon>Chelicerata</taxon>
        <taxon>Arachnida</taxon>
        <taxon>Acari</taxon>
        <taxon>Acariformes</taxon>
        <taxon>Sarcoptiformes</taxon>
        <taxon>Astigmata</taxon>
        <taxon>Glycyphagoidea</taxon>
        <taxon>Echimyopodidae</taxon>
        <taxon>Blomia</taxon>
    </lineage>
</organism>
<feature type="transmembrane region" description="Helical" evidence="10">
    <location>
        <begin position="289"/>
        <end position="313"/>
    </location>
</feature>
<name>A0A9Q0RIH6_BLOTA</name>
<comment type="similarity">
    <text evidence="2">Belongs to the G-protein coupled receptor 1 family.</text>
</comment>
<feature type="compositionally biased region" description="Basic and acidic residues" evidence="9">
    <location>
        <begin position="429"/>
        <end position="443"/>
    </location>
</feature>
<dbReference type="PROSITE" id="PS50262">
    <property type="entry name" value="G_PROTEIN_RECEP_F1_2"/>
    <property type="match status" value="1"/>
</dbReference>
<feature type="transmembrane region" description="Helical" evidence="10">
    <location>
        <begin position="106"/>
        <end position="129"/>
    </location>
</feature>
<evidence type="ECO:0000259" key="11">
    <source>
        <dbReference type="PROSITE" id="PS50262"/>
    </source>
</evidence>
<dbReference type="AlphaFoldDB" id="A0A9Q0RIH6"/>
<dbReference type="GO" id="GO:0005886">
    <property type="term" value="C:plasma membrane"/>
    <property type="evidence" value="ECO:0007669"/>
    <property type="project" value="TreeGrafter"/>
</dbReference>
<dbReference type="PANTHER" id="PTHR45695">
    <property type="entry name" value="LEUCOKININ RECEPTOR-RELATED"/>
    <property type="match status" value="1"/>
</dbReference>
<evidence type="ECO:0000256" key="8">
    <source>
        <dbReference type="ARBA" id="ARBA00023224"/>
    </source>
</evidence>
<feature type="transmembrane region" description="Helical" evidence="10">
    <location>
        <begin position="66"/>
        <end position="86"/>
    </location>
</feature>
<dbReference type="GO" id="GO:0004930">
    <property type="term" value="F:G protein-coupled receptor activity"/>
    <property type="evidence" value="ECO:0007669"/>
    <property type="project" value="UniProtKB-KW"/>
</dbReference>
<dbReference type="InterPro" id="IPR000276">
    <property type="entry name" value="GPCR_Rhodpsn"/>
</dbReference>
<evidence type="ECO:0000313" key="13">
    <source>
        <dbReference type="Proteomes" id="UP001142055"/>
    </source>
</evidence>
<comment type="caution">
    <text evidence="12">The sequence shown here is derived from an EMBL/GenBank/DDBJ whole genome shotgun (WGS) entry which is preliminary data.</text>
</comment>
<protein>
    <recommendedName>
        <fullName evidence="11">G-protein coupled receptors family 1 profile domain-containing protein</fullName>
    </recommendedName>
</protein>
<evidence type="ECO:0000256" key="9">
    <source>
        <dbReference type="SAM" id="MobiDB-lite"/>
    </source>
</evidence>
<feature type="transmembrane region" description="Helical" evidence="10">
    <location>
        <begin position="194"/>
        <end position="219"/>
    </location>
</feature>
<evidence type="ECO:0000256" key="10">
    <source>
        <dbReference type="SAM" id="Phobius"/>
    </source>
</evidence>
<dbReference type="EMBL" id="JAPWDV010000004">
    <property type="protein sequence ID" value="KAJ6215739.1"/>
    <property type="molecule type" value="Genomic_DNA"/>
</dbReference>
<keyword evidence="3 10" id="KW-0812">Transmembrane</keyword>
<keyword evidence="6 10" id="KW-0472">Membrane</keyword>
<gene>
    <name evidence="12" type="ORF">RDWZM_010239</name>
</gene>
<keyword evidence="4 10" id="KW-1133">Transmembrane helix</keyword>